<evidence type="ECO:0000256" key="1">
    <source>
        <dbReference type="SAM" id="SignalP"/>
    </source>
</evidence>
<feature type="chain" id="PRO_5043269490" description="Glycosyltransferase family 92 protein" evidence="1">
    <location>
        <begin position="24"/>
        <end position="425"/>
    </location>
</feature>
<evidence type="ECO:0000313" key="2">
    <source>
        <dbReference type="EMBL" id="CAI3974113.1"/>
    </source>
</evidence>
<dbReference type="Proteomes" id="UP001152797">
    <property type="component" value="Unassembled WGS sequence"/>
</dbReference>
<dbReference type="EMBL" id="CAMXCT010000116">
    <property type="protein sequence ID" value="CAI3974113.1"/>
    <property type="molecule type" value="Genomic_DNA"/>
</dbReference>
<name>A0A9P1BIL1_9DINO</name>
<keyword evidence="4" id="KW-1185">Reference proteome</keyword>
<dbReference type="EMBL" id="CAMXCT030000116">
    <property type="protein sequence ID" value="CAL4761425.1"/>
    <property type="molecule type" value="Genomic_DNA"/>
</dbReference>
<comment type="caution">
    <text evidence="2">The sequence shown here is derived from an EMBL/GenBank/DDBJ whole genome shotgun (WGS) entry which is preliminary data.</text>
</comment>
<organism evidence="2">
    <name type="scientific">Cladocopium goreaui</name>
    <dbReference type="NCBI Taxonomy" id="2562237"/>
    <lineage>
        <taxon>Eukaryota</taxon>
        <taxon>Sar</taxon>
        <taxon>Alveolata</taxon>
        <taxon>Dinophyceae</taxon>
        <taxon>Suessiales</taxon>
        <taxon>Symbiodiniaceae</taxon>
        <taxon>Cladocopium</taxon>
    </lineage>
</organism>
<sequence length="425" mass="48300">MQCAPWLATFLAASLICWVSYEGYVARTQRHFLLRDVPMAVSTPPSTPSTSSPSSPPSFPLPVLDSIFKPAQGKGDTFAVVSRMWRGDLPFLESWLRYYFLQLRVNRVYGILTEQSDLAPLRALSLRAGFGNQLQLWVKDLTRQSIDTTVFDASQIPETFILSIDTDEFVALPVGQSLHSAIAAEPFADIFHLKWRCAPNDTLTEELIPRVGLRCPGHKVMFRTSRFKSFAGPHNITCRRKCKGARKQLVLIHLWYRGVYDALFRQSAGHTQSSFSDRNTGVEVVIADLRRGTLPQRLKHLAMGAVCQEWLGPQTRNPKIFELRDLYGDPMPEGTVINPPDVFMNQTEQLRQLEPLGIDEDLRKTAVQEYHQFKAVFTEALHKMICNPEFFCTRPIMPMIEYAKNMTLGFMLNFRGPCKKITRAV</sequence>
<proteinExistence type="predicted"/>
<accession>A0A9P1BIL1</accession>
<evidence type="ECO:0000313" key="3">
    <source>
        <dbReference type="EMBL" id="CAL1127488.1"/>
    </source>
</evidence>
<protein>
    <recommendedName>
        <fullName evidence="5">Glycosyltransferase family 92 protein</fullName>
    </recommendedName>
</protein>
<dbReference type="AlphaFoldDB" id="A0A9P1BIL1"/>
<reference evidence="2" key="1">
    <citation type="submission" date="2022-10" db="EMBL/GenBank/DDBJ databases">
        <authorList>
            <person name="Chen Y."/>
            <person name="Dougan E. K."/>
            <person name="Chan C."/>
            <person name="Rhodes N."/>
            <person name="Thang M."/>
        </authorList>
    </citation>
    <scope>NUCLEOTIDE SEQUENCE</scope>
</reference>
<evidence type="ECO:0000313" key="4">
    <source>
        <dbReference type="Proteomes" id="UP001152797"/>
    </source>
</evidence>
<feature type="signal peptide" evidence="1">
    <location>
        <begin position="1"/>
        <end position="23"/>
    </location>
</feature>
<dbReference type="EMBL" id="CAMXCT020000116">
    <property type="protein sequence ID" value="CAL1127488.1"/>
    <property type="molecule type" value="Genomic_DNA"/>
</dbReference>
<keyword evidence="1" id="KW-0732">Signal</keyword>
<gene>
    <name evidence="2" type="ORF">C1SCF055_LOCUS2544</name>
</gene>
<reference evidence="3" key="2">
    <citation type="submission" date="2024-04" db="EMBL/GenBank/DDBJ databases">
        <authorList>
            <person name="Chen Y."/>
            <person name="Shah S."/>
            <person name="Dougan E. K."/>
            <person name="Thang M."/>
            <person name="Chan C."/>
        </authorList>
    </citation>
    <scope>NUCLEOTIDE SEQUENCE [LARGE SCALE GENOMIC DNA]</scope>
</reference>
<evidence type="ECO:0008006" key="5">
    <source>
        <dbReference type="Google" id="ProtNLM"/>
    </source>
</evidence>
<dbReference type="OrthoDB" id="428388at2759"/>